<protein>
    <submittedName>
        <fullName evidence="3">Lipoprotein</fullName>
    </submittedName>
</protein>
<accession>A0A0N4ZDL7</accession>
<organism evidence="2 3">
    <name type="scientific">Parastrongyloides trichosuri</name>
    <name type="common">Possum-specific nematode worm</name>
    <dbReference type="NCBI Taxonomy" id="131310"/>
    <lineage>
        <taxon>Eukaryota</taxon>
        <taxon>Metazoa</taxon>
        <taxon>Ecdysozoa</taxon>
        <taxon>Nematoda</taxon>
        <taxon>Chromadorea</taxon>
        <taxon>Rhabditida</taxon>
        <taxon>Tylenchina</taxon>
        <taxon>Panagrolaimomorpha</taxon>
        <taxon>Strongyloidoidea</taxon>
        <taxon>Strongyloididae</taxon>
        <taxon>Parastrongyloides</taxon>
    </lineage>
</organism>
<keyword evidence="2" id="KW-1185">Reference proteome</keyword>
<proteinExistence type="predicted"/>
<name>A0A0N4ZDL7_PARTI</name>
<feature type="chain" id="PRO_5005891549" evidence="1">
    <location>
        <begin position="22"/>
        <end position="104"/>
    </location>
</feature>
<keyword evidence="1" id="KW-0732">Signal</keyword>
<sequence length="104" mass="11737">MVIFIKEYLLLLIVIIGSVSCKENSDISILHRRDVADDLQVPDESFLLDVGGNSEDGNLKYKDMIKIDSDCSEKDGCMITTNGPKVFKLVETFDPCKEGKYWTE</sequence>
<dbReference type="WBParaSite" id="PTRK_0000567900.1">
    <property type="protein sequence ID" value="PTRK_0000567900.1"/>
    <property type="gene ID" value="PTRK_0000567900"/>
</dbReference>
<reference evidence="3" key="1">
    <citation type="submission" date="2017-02" db="UniProtKB">
        <authorList>
            <consortium name="WormBaseParasite"/>
        </authorList>
    </citation>
    <scope>IDENTIFICATION</scope>
</reference>
<evidence type="ECO:0000313" key="2">
    <source>
        <dbReference type="Proteomes" id="UP000038045"/>
    </source>
</evidence>
<dbReference type="AlphaFoldDB" id="A0A0N4ZDL7"/>
<dbReference type="PROSITE" id="PS51257">
    <property type="entry name" value="PROKAR_LIPOPROTEIN"/>
    <property type="match status" value="1"/>
</dbReference>
<evidence type="ECO:0000256" key="1">
    <source>
        <dbReference type="SAM" id="SignalP"/>
    </source>
</evidence>
<evidence type="ECO:0000313" key="3">
    <source>
        <dbReference type="WBParaSite" id="PTRK_0000567900.1"/>
    </source>
</evidence>
<feature type="signal peptide" evidence="1">
    <location>
        <begin position="1"/>
        <end position="21"/>
    </location>
</feature>
<dbReference type="Proteomes" id="UP000038045">
    <property type="component" value="Unplaced"/>
</dbReference>